<feature type="transmembrane region" description="Helical" evidence="1">
    <location>
        <begin position="12"/>
        <end position="36"/>
    </location>
</feature>
<feature type="transmembrane region" description="Helical" evidence="1">
    <location>
        <begin position="163"/>
        <end position="183"/>
    </location>
</feature>
<feature type="transmembrane region" description="Helical" evidence="1">
    <location>
        <begin position="130"/>
        <end position="151"/>
    </location>
</feature>
<evidence type="ECO:0000313" key="3">
    <source>
        <dbReference type="Proteomes" id="UP001527181"/>
    </source>
</evidence>
<dbReference type="EMBL" id="JAMDNP010000068">
    <property type="protein sequence ID" value="MCY9763821.1"/>
    <property type="molecule type" value="Genomic_DNA"/>
</dbReference>
<dbReference type="NCBIfam" id="TIGR02206">
    <property type="entry name" value="intg_mem_TP0381"/>
    <property type="match status" value="1"/>
</dbReference>
<evidence type="ECO:0000313" key="2">
    <source>
        <dbReference type="EMBL" id="MCY9763821.1"/>
    </source>
</evidence>
<feature type="transmembrane region" description="Helical" evidence="1">
    <location>
        <begin position="80"/>
        <end position="98"/>
    </location>
</feature>
<feature type="transmembrane region" description="Helical" evidence="1">
    <location>
        <begin position="105"/>
        <end position="124"/>
    </location>
</feature>
<name>A0ABT4H5C1_PAEAL</name>
<keyword evidence="1" id="KW-0472">Membrane</keyword>
<feature type="transmembrane region" description="Helical" evidence="1">
    <location>
        <begin position="48"/>
        <end position="68"/>
    </location>
</feature>
<keyword evidence="1" id="KW-0812">Transmembrane</keyword>
<gene>
    <name evidence="2" type="ORF">M5X12_25255</name>
</gene>
<keyword evidence="3" id="KW-1185">Reference proteome</keyword>
<dbReference type="Pfam" id="PF14808">
    <property type="entry name" value="TMEM164"/>
    <property type="match status" value="1"/>
</dbReference>
<proteinExistence type="predicted"/>
<reference evidence="2 3" key="1">
    <citation type="submission" date="2022-05" db="EMBL/GenBank/DDBJ databases">
        <title>Genome Sequencing of Bee-Associated Microbes.</title>
        <authorList>
            <person name="Dunlap C."/>
        </authorList>
    </citation>
    <scope>NUCLEOTIDE SEQUENCE [LARGE SCALE GENOMIC DNA]</scope>
    <source>
        <strain evidence="2 3">NRRL B-04010</strain>
    </source>
</reference>
<evidence type="ECO:0000256" key="1">
    <source>
        <dbReference type="SAM" id="Phobius"/>
    </source>
</evidence>
<dbReference type="RefSeq" id="WP_268598760.1">
    <property type="nucleotide sequence ID" value="NZ_JAMDNP010000068.1"/>
</dbReference>
<feature type="transmembrane region" description="Helical" evidence="1">
    <location>
        <begin position="209"/>
        <end position="231"/>
    </location>
</feature>
<organism evidence="2 3">
    <name type="scientific">Paenibacillus alvei</name>
    <name type="common">Bacillus alvei</name>
    <dbReference type="NCBI Taxonomy" id="44250"/>
    <lineage>
        <taxon>Bacteria</taxon>
        <taxon>Bacillati</taxon>
        <taxon>Bacillota</taxon>
        <taxon>Bacilli</taxon>
        <taxon>Bacillales</taxon>
        <taxon>Paenibacillaceae</taxon>
        <taxon>Paenibacillus</taxon>
    </lineage>
</organism>
<sequence>MSWFSPQITDTFQAFSVSHIGALLLFISAVLLFYRCRHWLQQEKRNRCVRYVLLGLLILSEAALNIWYLATGIFHASNTLPFELCSISLYMCVLMLFFRSKKIFQIVYFTGIAGALQALLTPALDYPLPHFRFIQFFLAHIAIILAVLYMVWVEHAKPTWKSIGYAMLFLNVLLVVVGGINYITGGNYMFLAHKPETASLLDVLGPYPWYLLSLEAVAFGMFIVLYLPFLIAGRLLKSSSSEIHWRS</sequence>
<keyword evidence="1" id="KW-1133">Transmembrane helix</keyword>
<dbReference type="InterPro" id="IPR011737">
    <property type="entry name" value="CHP02206_TP0381"/>
</dbReference>
<accession>A0ABT4H5C1</accession>
<dbReference type="Proteomes" id="UP001527181">
    <property type="component" value="Unassembled WGS sequence"/>
</dbReference>
<comment type="caution">
    <text evidence="2">The sequence shown here is derived from an EMBL/GenBank/DDBJ whole genome shotgun (WGS) entry which is preliminary data.</text>
</comment>
<protein>
    <submittedName>
        <fullName evidence="2">TIGR02206 family membrane protein</fullName>
    </submittedName>
</protein>